<dbReference type="EMBL" id="PYDT01000008">
    <property type="protein sequence ID" value="THU52928.1"/>
    <property type="molecule type" value="Genomic_DNA"/>
</dbReference>
<name>A0A4S8IVQ4_MUSBA</name>
<dbReference type="Proteomes" id="UP000317650">
    <property type="component" value="Chromosome 10"/>
</dbReference>
<reference evidence="1 2" key="1">
    <citation type="journal article" date="2019" name="Nat. Plants">
        <title>Genome sequencing of Musa balbisiana reveals subgenome evolution and function divergence in polyploid bananas.</title>
        <authorList>
            <person name="Yao X."/>
        </authorList>
    </citation>
    <scope>NUCLEOTIDE SEQUENCE [LARGE SCALE GENOMIC DNA]</scope>
    <source>
        <strain evidence="2">cv. DH-PKW</strain>
        <tissue evidence="1">Leaves</tissue>
    </source>
</reference>
<protein>
    <submittedName>
        <fullName evidence="1">Uncharacterized protein</fullName>
    </submittedName>
</protein>
<dbReference type="AlphaFoldDB" id="A0A4S8IVQ4"/>
<evidence type="ECO:0000313" key="1">
    <source>
        <dbReference type="EMBL" id="THU52928.1"/>
    </source>
</evidence>
<sequence>MSISPANHLLTVLPRIASKMTPTTFARRMKTVEASHLAIFRQANCSTTVGTEVPIAPAKRHGFQSLHPLFPVLCSMEGINIWSDAPGIPSL</sequence>
<organism evidence="1 2">
    <name type="scientific">Musa balbisiana</name>
    <name type="common">Banana</name>
    <dbReference type="NCBI Taxonomy" id="52838"/>
    <lineage>
        <taxon>Eukaryota</taxon>
        <taxon>Viridiplantae</taxon>
        <taxon>Streptophyta</taxon>
        <taxon>Embryophyta</taxon>
        <taxon>Tracheophyta</taxon>
        <taxon>Spermatophyta</taxon>
        <taxon>Magnoliopsida</taxon>
        <taxon>Liliopsida</taxon>
        <taxon>Zingiberales</taxon>
        <taxon>Musaceae</taxon>
        <taxon>Musa</taxon>
    </lineage>
</organism>
<proteinExistence type="predicted"/>
<accession>A0A4S8IVQ4</accession>
<gene>
    <name evidence="1" type="ORF">C4D60_Mb10t09060</name>
</gene>
<keyword evidence="2" id="KW-1185">Reference proteome</keyword>
<evidence type="ECO:0000313" key="2">
    <source>
        <dbReference type="Proteomes" id="UP000317650"/>
    </source>
</evidence>
<comment type="caution">
    <text evidence="1">The sequence shown here is derived from an EMBL/GenBank/DDBJ whole genome shotgun (WGS) entry which is preliminary data.</text>
</comment>